<dbReference type="Gene3D" id="3.65.10.10">
    <property type="entry name" value="Enolpyruvate transferase domain"/>
    <property type="match status" value="2"/>
</dbReference>
<comment type="catalytic activity">
    <reaction evidence="7">
        <text>3-phosphoshikimate + phosphoenolpyruvate = 5-O-(1-carboxyvinyl)-3-phosphoshikimate + phosphate</text>
        <dbReference type="Rhea" id="RHEA:21256"/>
        <dbReference type="ChEBI" id="CHEBI:43474"/>
        <dbReference type="ChEBI" id="CHEBI:57701"/>
        <dbReference type="ChEBI" id="CHEBI:58702"/>
        <dbReference type="ChEBI" id="CHEBI:145989"/>
        <dbReference type="EC" id="2.5.1.19"/>
    </reaction>
    <physiologicalReaction direction="left-to-right" evidence="7">
        <dbReference type="Rhea" id="RHEA:21257"/>
    </physiologicalReaction>
</comment>
<comment type="function">
    <text evidence="8">Catalyzes the transfer of the enolpyruvyl moiety of phosphoenolpyruvate (PEP) to the 5-hydroxyl of shikimate-3-phosphate (S3P) to produce enolpyruvyl shikimate-3-phosphate and inorganic phosphate.</text>
</comment>
<feature type="binding site" evidence="8">
    <location>
        <position position="120"/>
    </location>
    <ligand>
        <name>phosphoenolpyruvate</name>
        <dbReference type="ChEBI" id="CHEBI:58702"/>
    </ligand>
</feature>
<dbReference type="NCBIfam" id="TIGR01356">
    <property type="entry name" value="aroA"/>
    <property type="match status" value="1"/>
</dbReference>
<gene>
    <name evidence="8 10" type="primary">aroA</name>
    <name evidence="10" type="ORF">HYG87_03135</name>
</gene>
<comment type="similarity">
    <text evidence="2 8">Belongs to the EPSP synthase family.</text>
</comment>
<keyword evidence="5 8" id="KW-0808">Transferase</keyword>
<dbReference type="RefSeq" id="WP_211533784.1">
    <property type="nucleotide sequence ID" value="NZ_CP058560.1"/>
</dbReference>
<dbReference type="InterPro" id="IPR006264">
    <property type="entry name" value="EPSP_synthase"/>
</dbReference>
<dbReference type="KEGG" id="meme:HYG87_03135"/>
<keyword evidence="11" id="KW-1185">Reference proteome</keyword>
<feature type="binding site" evidence="8">
    <location>
        <position position="167"/>
    </location>
    <ligand>
        <name>phosphoenolpyruvate</name>
        <dbReference type="ChEBI" id="CHEBI:58702"/>
    </ligand>
</feature>
<feature type="active site" description="Proton acceptor" evidence="8">
    <location>
        <position position="309"/>
    </location>
</feature>
<feature type="binding site" evidence="8">
    <location>
        <position position="92"/>
    </location>
    <ligand>
        <name>phosphoenolpyruvate</name>
        <dbReference type="ChEBI" id="CHEBI:58702"/>
    </ligand>
</feature>
<feature type="domain" description="Enolpyruvate transferase" evidence="9">
    <location>
        <begin position="7"/>
        <end position="413"/>
    </location>
</feature>
<comment type="pathway">
    <text evidence="1">Metabolic intermediate biosynthesis; chorismate biosynthesis; chorismate from D-erythrose 4-phosphate and phosphoenolpyruvate: step 6/7.</text>
</comment>
<dbReference type="FunFam" id="3.65.10.10:FF:000005">
    <property type="entry name" value="3-phosphoshikimate 1-carboxyvinyltransferase"/>
    <property type="match status" value="1"/>
</dbReference>
<feature type="binding site" evidence="8">
    <location>
        <position position="340"/>
    </location>
    <ligand>
        <name>phosphoenolpyruvate</name>
        <dbReference type="ChEBI" id="CHEBI:58702"/>
    </ligand>
</feature>
<dbReference type="GO" id="GO:0009423">
    <property type="term" value="P:chorismate biosynthetic process"/>
    <property type="evidence" value="ECO:0007669"/>
    <property type="project" value="UniProtKB-UniRule"/>
</dbReference>
<dbReference type="GO" id="GO:0008652">
    <property type="term" value="P:amino acid biosynthetic process"/>
    <property type="evidence" value="ECO:0007669"/>
    <property type="project" value="UniProtKB-KW"/>
</dbReference>
<feature type="binding site" evidence="8">
    <location>
        <position position="309"/>
    </location>
    <ligand>
        <name>3-phosphoshikimate</name>
        <dbReference type="ChEBI" id="CHEBI:145989"/>
    </ligand>
</feature>
<dbReference type="PROSITE" id="PS00104">
    <property type="entry name" value="EPSP_SYNTHASE_1"/>
    <property type="match status" value="1"/>
</dbReference>
<dbReference type="PANTHER" id="PTHR21090">
    <property type="entry name" value="AROM/DEHYDROQUINATE SYNTHASE"/>
    <property type="match status" value="1"/>
</dbReference>
<name>A0A8T8K2Y9_9EURY</name>
<evidence type="ECO:0000256" key="3">
    <source>
        <dbReference type="ARBA" id="ARBA00022490"/>
    </source>
</evidence>
<dbReference type="PROSITE" id="PS00885">
    <property type="entry name" value="EPSP_SYNTHASE_2"/>
    <property type="match status" value="1"/>
</dbReference>
<dbReference type="SUPFAM" id="SSF55205">
    <property type="entry name" value="EPT/RTPC-like"/>
    <property type="match status" value="1"/>
</dbReference>
<feature type="binding site" evidence="8">
    <location>
        <position position="167"/>
    </location>
    <ligand>
        <name>3-phosphoshikimate</name>
        <dbReference type="ChEBI" id="CHEBI:145989"/>
    </ligand>
</feature>
<keyword evidence="6 8" id="KW-0057">Aromatic amino acid biosynthesis</keyword>
<dbReference type="AlphaFoldDB" id="A0A8T8K2Y9"/>
<proteinExistence type="inferred from homology"/>
<protein>
    <recommendedName>
        <fullName evidence="8">3-phosphoshikimate 1-carboxyvinyltransferase</fullName>
        <ecNumber evidence="8">2.5.1.19</ecNumber>
    </recommendedName>
    <alternativeName>
        <fullName evidence="8">5-enolpyruvylshikimate-3-phosphate synthase</fullName>
        <shortName evidence="8">EPSP synthase</shortName>
        <shortName evidence="8">EPSPS</shortName>
    </alternativeName>
</protein>
<evidence type="ECO:0000259" key="9">
    <source>
        <dbReference type="Pfam" id="PF00275"/>
    </source>
</evidence>
<comment type="subunit">
    <text evidence="8">Monomer.</text>
</comment>
<dbReference type="OrthoDB" id="43788at2157"/>
<evidence type="ECO:0000256" key="5">
    <source>
        <dbReference type="ARBA" id="ARBA00022679"/>
    </source>
</evidence>
<dbReference type="InterPro" id="IPR023193">
    <property type="entry name" value="EPSP_synthase_CS"/>
</dbReference>
<dbReference type="Pfam" id="PF00275">
    <property type="entry name" value="EPSP_synthase"/>
    <property type="match status" value="1"/>
</dbReference>
<feature type="binding site" evidence="8">
    <location>
        <position position="22"/>
    </location>
    <ligand>
        <name>3-phosphoshikimate</name>
        <dbReference type="ChEBI" id="CHEBI:145989"/>
    </ligand>
</feature>
<feature type="binding site" evidence="8">
    <location>
        <position position="21"/>
    </location>
    <ligand>
        <name>phosphoenolpyruvate</name>
        <dbReference type="ChEBI" id="CHEBI:58702"/>
    </ligand>
</feature>
<keyword evidence="4 8" id="KW-0028">Amino-acid biosynthesis</keyword>
<evidence type="ECO:0000256" key="1">
    <source>
        <dbReference type="ARBA" id="ARBA00004811"/>
    </source>
</evidence>
<feature type="binding site" evidence="8">
    <location>
        <position position="165"/>
    </location>
    <ligand>
        <name>3-phosphoshikimate</name>
        <dbReference type="ChEBI" id="CHEBI:145989"/>
    </ligand>
</feature>
<dbReference type="GeneID" id="64819726"/>
<feature type="binding site" evidence="8">
    <location>
        <position position="380"/>
    </location>
    <ligand>
        <name>phosphoenolpyruvate</name>
        <dbReference type="ChEBI" id="CHEBI:58702"/>
    </ligand>
</feature>
<dbReference type="EC" id="2.5.1.19" evidence="8"/>
<sequence>MKLIVGKSQNIAGKIKAPPSKSYTHRAIIISALATGNSILKYPLKSEDTVASLESCRLMGCSIREHGKHWLVEGSSGKLKTPSDVLDVKNSGTTLRMMTSVAALAPNYTVFTGDDSLRNRPMQDLLDALQGLGVDAYSTRSNGKPPIVVGGGFNGGSTSIRGNVSSQFISSLLIAGALSQEGISLKVEGDFISRPYVDMTRDVMNKFGVKVEYDENDNYFQVDPQTYQGTDYTIEGDYSSASYLIAAASILEGDLTIQNLFKESKQGDKLILDIAQEMGASIKVRNDEVKVEGSGELQGIDVNLNHAPDLLPTVAALGAVARGRTTISGVEHARLKETDRISTCTQELSRLGVEVQEKKDGMVIKGGVHPGVVKSHGDHRLVMALSLVGLKVGITIENAGVYDVSFPDFPQTMSRLGTSMKLEG</sequence>
<evidence type="ECO:0000313" key="10">
    <source>
        <dbReference type="EMBL" id="QUH22838.1"/>
    </source>
</evidence>
<evidence type="ECO:0000313" key="11">
    <source>
        <dbReference type="Proteomes" id="UP000681041"/>
    </source>
</evidence>
<dbReference type="PANTHER" id="PTHR21090:SF5">
    <property type="entry name" value="PENTAFUNCTIONAL AROM POLYPEPTIDE"/>
    <property type="match status" value="1"/>
</dbReference>
<accession>A0A8T8K2Y9</accession>
<dbReference type="HAMAP" id="MF_00210">
    <property type="entry name" value="EPSP_synth"/>
    <property type="match status" value="1"/>
</dbReference>
<evidence type="ECO:0000256" key="4">
    <source>
        <dbReference type="ARBA" id="ARBA00022605"/>
    </source>
</evidence>
<evidence type="ECO:0000256" key="6">
    <source>
        <dbReference type="ARBA" id="ARBA00023141"/>
    </source>
</evidence>
<evidence type="ECO:0000256" key="7">
    <source>
        <dbReference type="ARBA" id="ARBA00044633"/>
    </source>
</evidence>
<comment type="subcellular location">
    <subcellularLocation>
        <location evidence="8">Cytoplasm</location>
    </subcellularLocation>
</comment>
<dbReference type="EMBL" id="CP058560">
    <property type="protein sequence ID" value="QUH22838.1"/>
    <property type="molecule type" value="Genomic_DNA"/>
</dbReference>
<feature type="binding site" evidence="8">
    <location>
        <position position="21"/>
    </location>
    <ligand>
        <name>3-phosphoshikimate</name>
        <dbReference type="ChEBI" id="CHEBI:145989"/>
    </ligand>
</feature>
<dbReference type="CDD" id="cd01556">
    <property type="entry name" value="EPSP_synthase"/>
    <property type="match status" value="1"/>
</dbReference>
<dbReference type="GO" id="GO:0009073">
    <property type="term" value="P:aromatic amino acid family biosynthetic process"/>
    <property type="evidence" value="ECO:0007669"/>
    <property type="project" value="UniProtKB-KW"/>
</dbReference>
<organism evidence="10 11">
    <name type="scientific">Methanobacterium alkalithermotolerans</name>
    <dbReference type="NCBI Taxonomy" id="2731220"/>
    <lineage>
        <taxon>Archaea</taxon>
        <taxon>Methanobacteriati</taxon>
        <taxon>Methanobacteriota</taxon>
        <taxon>Methanomada group</taxon>
        <taxon>Methanobacteria</taxon>
        <taxon>Methanobacteriales</taxon>
        <taxon>Methanobacteriaceae</taxon>
        <taxon>Methanobacterium</taxon>
    </lineage>
</organism>
<dbReference type="Proteomes" id="UP000681041">
    <property type="component" value="Chromosome"/>
</dbReference>
<dbReference type="InterPro" id="IPR036968">
    <property type="entry name" value="Enolpyruvate_Tfrase_sf"/>
</dbReference>
<dbReference type="InterPro" id="IPR013792">
    <property type="entry name" value="RNA3'P_cycl/enolpyr_Trfase_a/b"/>
</dbReference>
<reference evidence="10" key="1">
    <citation type="submission" date="2020-07" db="EMBL/GenBank/DDBJ databases">
        <title>Methanobacterium. sp. MethCan genome.</title>
        <authorList>
            <person name="Postec A."/>
            <person name="Quemeneur M."/>
        </authorList>
    </citation>
    <scope>NUCLEOTIDE SEQUENCE</scope>
    <source>
        <strain evidence="10">MethCAN</strain>
    </source>
</reference>
<feature type="binding site" evidence="8">
    <location>
        <position position="166"/>
    </location>
    <ligand>
        <name>3-phosphoshikimate</name>
        <dbReference type="ChEBI" id="CHEBI:145989"/>
    </ligand>
</feature>
<dbReference type="InterPro" id="IPR001986">
    <property type="entry name" value="Enolpyruvate_Tfrase_dom"/>
</dbReference>
<feature type="binding site" evidence="8">
    <location>
        <position position="26"/>
    </location>
    <ligand>
        <name>3-phosphoshikimate</name>
        <dbReference type="ChEBI" id="CHEBI:145989"/>
    </ligand>
</feature>
<feature type="binding site" evidence="8">
    <location>
        <position position="193"/>
    </location>
    <ligand>
        <name>3-phosphoshikimate</name>
        <dbReference type="ChEBI" id="CHEBI:145989"/>
    </ligand>
</feature>
<keyword evidence="3 8" id="KW-0963">Cytoplasm</keyword>
<dbReference type="GO" id="GO:0003866">
    <property type="term" value="F:3-phosphoshikimate 1-carboxyvinyltransferase activity"/>
    <property type="evidence" value="ECO:0007669"/>
    <property type="project" value="UniProtKB-UniRule"/>
</dbReference>
<comment type="caution">
    <text evidence="8">Lacks conserved residue(s) required for the propagation of feature annotation.</text>
</comment>
<dbReference type="PIRSF" id="PIRSF000505">
    <property type="entry name" value="EPSPS"/>
    <property type="match status" value="1"/>
</dbReference>
<evidence type="ECO:0000256" key="8">
    <source>
        <dbReference type="HAMAP-Rule" id="MF_00210"/>
    </source>
</evidence>
<evidence type="ECO:0000256" key="2">
    <source>
        <dbReference type="ARBA" id="ARBA00009948"/>
    </source>
</evidence>
<feature type="binding site" evidence="8">
    <location>
        <position position="336"/>
    </location>
    <ligand>
        <name>3-phosphoshikimate</name>
        <dbReference type="ChEBI" id="CHEBI:145989"/>
    </ligand>
</feature>
<dbReference type="GO" id="GO:0005737">
    <property type="term" value="C:cytoplasm"/>
    <property type="evidence" value="ECO:0007669"/>
    <property type="project" value="UniProtKB-SubCell"/>
</dbReference>